<evidence type="ECO:0000313" key="2">
    <source>
        <dbReference type="Proteomes" id="UP000321199"/>
    </source>
</evidence>
<reference evidence="1 2" key="1">
    <citation type="submission" date="2019-07" db="EMBL/GenBank/DDBJ databases">
        <title>Complete genome sequence of Comamonas sp. NLF 7-7 isolated from livestock.</title>
        <authorList>
            <person name="Kim D.H."/>
            <person name="Kim J.G."/>
        </authorList>
    </citation>
    <scope>NUCLEOTIDE SEQUENCE [LARGE SCALE GENOMIC DNA]</scope>
    <source>
        <strain evidence="1 2">NLF 7-7</strain>
    </source>
</reference>
<proteinExistence type="predicted"/>
<protein>
    <submittedName>
        <fullName evidence="1">Uncharacterized protein</fullName>
    </submittedName>
</protein>
<organism evidence="1 2">
    <name type="scientific">Comamonas flocculans</name>
    <dbReference type="NCBI Taxonomy" id="2597701"/>
    <lineage>
        <taxon>Bacteria</taxon>
        <taxon>Pseudomonadati</taxon>
        <taxon>Pseudomonadota</taxon>
        <taxon>Betaproteobacteria</taxon>
        <taxon>Burkholderiales</taxon>
        <taxon>Comamonadaceae</taxon>
        <taxon>Comamonas</taxon>
    </lineage>
</organism>
<evidence type="ECO:0000313" key="1">
    <source>
        <dbReference type="EMBL" id="QEA14253.1"/>
    </source>
</evidence>
<dbReference type="KEGG" id="cof:FOZ74_15115"/>
<accession>A0A5B8RYM5</accession>
<dbReference type="AlphaFoldDB" id="A0A5B8RYM5"/>
<dbReference type="Proteomes" id="UP000321199">
    <property type="component" value="Chromosome"/>
</dbReference>
<keyword evidence="2" id="KW-1185">Reference proteome</keyword>
<dbReference type="RefSeq" id="WP_146913850.1">
    <property type="nucleotide sequence ID" value="NZ_CP042344.1"/>
</dbReference>
<gene>
    <name evidence="1" type="ORF">FOZ74_15115</name>
</gene>
<name>A0A5B8RYM5_9BURK</name>
<sequence length="101" mass="10860">MAEFIPATVARHLIEGRLRADASMAQHMVMHEAVALLMGELHHAGVIDADRLVARLMQTLSAPEIAELAPWMQEQAATLAGRIRDAAHRAGEPCAGWLAGS</sequence>
<dbReference type="EMBL" id="CP042344">
    <property type="protein sequence ID" value="QEA14253.1"/>
    <property type="molecule type" value="Genomic_DNA"/>
</dbReference>